<dbReference type="KEGG" id="nsr:NS506_02661"/>
<reference evidence="1 2" key="1">
    <citation type="submission" date="2016-10" db="EMBL/GenBank/DDBJ databases">
        <title>Genome sequence of Nocardia seriolae strain EM150506, isolated from Anguila japonica.</title>
        <authorList>
            <person name="Han H.-J."/>
        </authorList>
    </citation>
    <scope>NUCLEOTIDE SEQUENCE [LARGE SCALE GENOMIC DNA]</scope>
    <source>
        <strain evidence="1 2">EM150506</strain>
    </source>
</reference>
<dbReference type="AlphaFoldDB" id="A0ABC8AR76"/>
<protein>
    <submittedName>
        <fullName evidence="1">Uncharacterized protein</fullName>
    </submittedName>
</protein>
<gene>
    <name evidence="1" type="ORF">NS506_02661</name>
</gene>
<organism evidence="1 2">
    <name type="scientific">Nocardia seriolae</name>
    <dbReference type="NCBI Taxonomy" id="37332"/>
    <lineage>
        <taxon>Bacteria</taxon>
        <taxon>Bacillati</taxon>
        <taxon>Actinomycetota</taxon>
        <taxon>Actinomycetes</taxon>
        <taxon>Mycobacteriales</taxon>
        <taxon>Nocardiaceae</taxon>
        <taxon>Nocardia</taxon>
    </lineage>
</organism>
<dbReference type="EMBL" id="CP017839">
    <property type="protein sequence ID" value="APA96723.1"/>
    <property type="molecule type" value="Genomic_DNA"/>
</dbReference>
<evidence type="ECO:0000313" key="2">
    <source>
        <dbReference type="Proteomes" id="UP000180166"/>
    </source>
</evidence>
<dbReference type="RefSeq" id="WP_071343789.1">
    <property type="nucleotide sequence ID" value="NZ_CP017839.1"/>
</dbReference>
<evidence type="ECO:0000313" key="1">
    <source>
        <dbReference type="EMBL" id="APA96723.1"/>
    </source>
</evidence>
<name>A0ABC8AR76_9NOCA</name>
<dbReference type="Proteomes" id="UP000180166">
    <property type="component" value="Chromosome"/>
</dbReference>
<accession>A0ABC8AR76</accession>
<sequence>MVDDFRAGRLDDRDRLDPHRCLALLLDHALRTGSLPPSLHGICAEWRVAGALVGHGRSIRELMHLNAAEAWAFGALLVALTGLNPSTVFELPVPRQRATTGPEPAIVFVDAVKHRRGPRAAMTIPLAALPTQLHPSGSDRRPQRVLNTSLTTPFGVFTTLLDLTENARQLTGSPFAFAFYNGRSSLGSIVAGAPSIAAGRRKEWLRDCMTGQPDRDAVLLDISLDRLRKTHLERHRRPVAHTPAMLTRYLRNMNT</sequence>
<proteinExistence type="predicted"/>